<gene>
    <name evidence="2" type="ORF">NC992_23335</name>
</gene>
<keyword evidence="3" id="KW-1185">Reference proteome</keyword>
<feature type="transmembrane region" description="Helical" evidence="1">
    <location>
        <begin position="118"/>
        <end position="139"/>
    </location>
</feature>
<evidence type="ECO:0000256" key="1">
    <source>
        <dbReference type="SAM" id="Phobius"/>
    </source>
</evidence>
<comment type="caution">
    <text evidence="2">The sequence shown here is derived from an EMBL/GenBank/DDBJ whole genome shotgun (WGS) entry which is preliminary data.</text>
</comment>
<dbReference type="RefSeq" id="WP_190697484.1">
    <property type="nucleotide sequence ID" value="NZ_JAMPKX010000016.1"/>
</dbReference>
<organism evidence="2 3">
    <name type="scientific">Leptolyngbya subtilissima DQ-A4</name>
    <dbReference type="NCBI Taxonomy" id="2933933"/>
    <lineage>
        <taxon>Bacteria</taxon>
        <taxon>Bacillati</taxon>
        <taxon>Cyanobacteriota</taxon>
        <taxon>Cyanophyceae</taxon>
        <taxon>Leptolyngbyales</taxon>
        <taxon>Leptolyngbyaceae</taxon>
        <taxon>Leptolyngbya group</taxon>
        <taxon>Leptolyngbya</taxon>
    </lineage>
</organism>
<accession>A0ABV0KAP4</accession>
<keyword evidence="1" id="KW-0472">Membrane</keyword>
<keyword evidence="1" id="KW-0812">Transmembrane</keyword>
<name>A0ABV0KAP4_9CYAN</name>
<dbReference type="Proteomes" id="UP001482513">
    <property type="component" value="Unassembled WGS sequence"/>
</dbReference>
<feature type="transmembrane region" description="Helical" evidence="1">
    <location>
        <begin position="87"/>
        <end position="106"/>
    </location>
</feature>
<reference evidence="2 3" key="1">
    <citation type="submission" date="2022-04" db="EMBL/GenBank/DDBJ databases">
        <title>Positive selection, recombination, and allopatry shape intraspecific diversity of widespread and dominant cyanobacteria.</title>
        <authorList>
            <person name="Wei J."/>
            <person name="Shu W."/>
            <person name="Hu C."/>
        </authorList>
    </citation>
    <scope>NUCLEOTIDE SEQUENCE [LARGE SCALE GENOMIC DNA]</scope>
    <source>
        <strain evidence="2 3">DQ-A4</strain>
    </source>
</reference>
<dbReference type="EMBL" id="JAMPKX010000016">
    <property type="protein sequence ID" value="MEP0949828.1"/>
    <property type="molecule type" value="Genomic_DNA"/>
</dbReference>
<evidence type="ECO:0000313" key="2">
    <source>
        <dbReference type="EMBL" id="MEP0949828.1"/>
    </source>
</evidence>
<keyword evidence="1" id="KW-1133">Transmembrane helix</keyword>
<feature type="transmembrane region" description="Helical" evidence="1">
    <location>
        <begin position="12"/>
        <end position="38"/>
    </location>
</feature>
<protein>
    <submittedName>
        <fullName evidence="2">Uncharacterized protein</fullName>
    </submittedName>
</protein>
<evidence type="ECO:0000313" key="3">
    <source>
        <dbReference type="Proteomes" id="UP001482513"/>
    </source>
</evidence>
<sequence length="153" mass="17175">MLAPKEQPSFAVKIVALWTVFLLGTLFHTQLALMPLFHGLSVLAPHGHVATDIGEISAILWLMLAFFVVPLIAITSTCLIDSRWYRIGHFWVTVIYSVLNLAHLVVDLTIPPVAWYQVALMAFLFLIGLLLNLVAYQWIKESHGHGHRLQSAH</sequence>
<feature type="transmembrane region" description="Helical" evidence="1">
    <location>
        <begin position="58"/>
        <end position="80"/>
    </location>
</feature>
<proteinExistence type="predicted"/>